<dbReference type="Proteomes" id="UP001345691">
    <property type="component" value="Unassembled WGS sequence"/>
</dbReference>
<feature type="region of interest" description="Disordered" evidence="2">
    <location>
        <begin position="541"/>
        <end position="583"/>
    </location>
</feature>
<dbReference type="InterPro" id="IPR013948">
    <property type="entry name" value="DNA_replication_reg_Sld3_C"/>
</dbReference>
<dbReference type="Pfam" id="PF08639">
    <property type="entry name" value="Sld3_STD"/>
    <property type="match status" value="1"/>
</dbReference>
<feature type="domain" description="DNA replication regulator Sld3 C-terminal" evidence="3">
    <location>
        <begin position="280"/>
        <end position="780"/>
    </location>
</feature>
<name>A0ABR0IVW3_9EURO</name>
<feature type="region of interest" description="Disordered" evidence="2">
    <location>
        <begin position="1"/>
        <end position="36"/>
    </location>
</feature>
<keyword evidence="1" id="KW-0175">Coiled coil</keyword>
<organism evidence="4 5">
    <name type="scientific">Exophiala sideris</name>
    <dbReference type="NCBI Taxonomy" id="1016849"/>
    <lineage>
        <taxon>Eukaryota</taxon>
        <taxon>Fungi</taxon>
        <taxon>Dikarya</taxon>
        <taxon>Ascomycota</taxon>
        <taxon>Pezizomycotina</taxon>
        <taxon>Eurotiomycetes</taxon>
        <taxon>Chaetothyriomycetidae</taxon>
        <taxon>Chaetothyriales</taxon>
        <taxon>Herpotrichiellaceae</taxon>
        <taxon>Exophiala</taxon>
    </lineage>
</organism>
<reference evidence="4 5" key="1">
    <citation type="submission" date="2023-08" db="EMBL/GenBank/DDBJ databases">
        <title>Black Yeasts Isolated from many extreme environments.</title>
        <authorList>
            <person name="Coleine C."/>
            <person name="Stajich J.E."/>
            <person name="Selbmann L."/>
        </authorList>
    </citation>
    <scope>NUCLEOTIDE SEQUENCE [LARGE SCALE GENOMIC DNA]</scope>
    <source>
        <strain evidence="4 5">CCFEE 6328</strain>
    </source>
</reference>
<dbReference type="Gene3D" id="1.20.58.2130">
    <property type="match status" value="1"/>
</dbReference>
<keyword evidence="5" id="KW-1185">Reference proteome</keyword>
<feature type="region of interest" description="Disordered" evidence="2">
    <location>
        <begin position="158"/>
        <end position="190"/>
    </location>
</feature>
<evidence type="ECO:0000256" key="2">
    <source>
        <dbReference type="SAM" id="MobiDB-lite"/>
    </source>
</evidence>
<feature type="compositionally biased region" description="Low complexity" evidence="2">
    <location>
        <begin position="559"/>
        <end position="572"/>
    </location>
</feature>
<feature type="compositionally biased region" description="Basic and acidic residues" evidence="2">
    <location>
        <begin position="777"/>
        <end position="787"/>
    </location>
</feature>
<feature type="region of interest" description="Disordered" evidence="2">
    <location>
        <begin position="741"/>
        <end position="804"/>
    </location>
</feature>
<dbReference type="PANTHER" id="PTHR28067:SF1">
    <property type="entry name" value="DNA REPLICATION REGULATOR SLD3"/>
    <property type="match status" value="1"/>
</dbReference>
<accession>A0ABR0IVW3</accession>
<dbReference type="EMBL" id="JAVRRF010000042">
    <property type="protein sequence ID" value="KAK5049744.1"/>
    <property type="molecule type" value="Genomic_DNA"/>
</dbReference>
<proteinExistence type="predicted"/>
<dbReference type="InterPro" id="IPR042511">
    <property type="entry name" value="Sld3"/>
</dbReference>
<comment type="caution">
    <text evidence="4">The sequence shown here is derived from an EMBL/GenBank/DDBJ whole genome shotgun (WGS) entry which is preliminary data.</text>
</comment>
<protein>
    <recommendedName>
        <fullName evidence="3">DNA replication regulator Sld3 C-terminal domain-containing protein</fullName>
    </recommendedName>
</protein>
<feature type="coiled-coil region" evidence="1">
    <location>
        <begin position="655"/>
        <end position="682"/>
    </location>
</feature>
<evidence type="ECO:0000313" key="5">
    <source>
        <dbReference type="Proteomes" id="UP001345691"/>
    </source>
</evidence>
<dbReference type="PANTHER" id="PTHR28067">
    <property type="entry name" value="DNA REPLICATION REGULATOR SLD3"/>
    <property type="match status" value="1"/>
</dbReference>
<gene>
    <name evidence="4" type="ORF">LTR69_010928</name>
</gene>
<evidence type="ECO:0000313" key="4">
    <source>
        <dbReference type="EMBL" id="KAK5049744.1"/>
    </source>
</evidence>
<feature type="compositionally biased region" description="Low complexity" evidence="2">
    <location>
        <begin position="750"/>
        <end position="764"/>
    </location>
</feature>
<evidence type="ECO:0000259" key="3">
    <source>
        <dbReference type="Pfam" id="PF08639"/>
    </source>
</evidence>
<evidence type="ECO:0000256" key="1">
    <source>
        <dbReference type="SAM" id="Coils"/>
    </source>
</evidence>
<sequence>MYSPPQSDRPALIPTTDSRLNVTPQTPPNSRKRKSEHVYSGDTLSDAFDAHFFSAKSSSIAFVPVTLVARACLPLVWLDTSQALPGPVFEARITSVEEWEQRVLVVRKAPNGGLFAVERIGLNNYVGCALHSWVTEERCKDAAIGKVADVKLEELLNKNDRPPGTHRRSVSGSGLVAVPTPISPKRPTNRRGALARMSILTPKDSTDQTLLQIPPNSSDHLLPANLVPIVAEPLPVTPAAQVQNENPFDRTISASEAVLEVQDPAVSEAPVSTSNPCAPERLRNQYLEHLYTSRTSLAFYAKGPLSRARAHVRTAERSSEAISELLEFYEQSILPPKKIDVKYRESLPKVISELPVETEVIRQRKSRKRKSKLGKDCLWPEEEEYVLKWWRSRDLKPGTSLSGGHEDMRKEISDIRMRETKMQLLMILEVMLLELAVSKFPDRPVPADPDVKIESVEDGTAEILATTPHKSKRKQRNYSSELDTIVDRLCIWHTVSLDETTIGGKSQNNNDTRPNDSLRDFCKDVLLPFYSATLPDQVKSISRKLGGPDTSPKRLRPPSKSASFTTSSSSAALVKPRPGQPLTKRTLERVLSEDQLGRHVSPPVLSRSSTVPMKAIVPTLKREPSERPNSRAGVLSKSVSFSNREIDLEADSKSFEAKRRKLDKLAEQKRELEAAIDALKRPSRTTVAATFMDEVENRRHERTVQISATPRARRIAEKFGLSEPESPPMPALIRQEPIAVIPSSTRKPLSRPGIPSSSSIPRASATKRAVLSAIHETPSRGREKKTSDPLAVSRPQNDQYDEHSMIRSKRPVLFTPIKKSGVSVEDAFRDAPEIPERAGKMMDRVMGGRGRGLESGFEGLGDAFNASAALPKAGHTDVLLGDPGDGNIYDRLGWNDDFDF</sequence>
<feature type="compositionally biased region" description="Polar residues" evidence="2">
    <location>
        <begin position="15"/>
        <end position="24"/>
    </location>
</feature>